<feature type="chain" id="PRO_5043810367" evidence="1">
    <location>
        <begin position="23"/>
        <end position="140"/>
    </location>
</feature>
<accession>A0AAV9WA25</accession>
<gene>
    <name evidence="2" type="ORF">TWF481_008743</name>
</gene>
<protein>
    <submittedName>
        <fullName evidence="2">Uncharacterized protein</fullName>
    </submittedName>
</protein>
<dbReference type="Proteomes" id="UP001370758">
    <property type="component" value="Unassembled WGS sequence"/>
</dbReference>
<name>A0AAV9WA25_9PEZI</name>
<feature type="signal peptide" evidence="1">
    <location>
        <begin position="1"/>
        <end position="22"/>
    </location>
</feature>
<sequence length="140" mass="15694">MKLSTILSAVTVASTALLHVSASIPFEKLDRRVRQGIDPNDIMKGIKGDGYSDWAVVVNCSLAVWLCWGCTSTEAWVWVGGSRARACTILWSPPEAARYSSWFELVGDGGAQNWWQMNWNRDGKKLCRTESCDYKFPDDK</sequence>
<comment type="caution">
    <text evidence="2">The sequence shown here is derived from an EMBL/GenBank/DDBJ whole genome shotgun (WGS) entry which is preliminary data.</text>
</comment>
<organism evidence="2 3">
    <name type="scientific">Arthrobotrys musiformis</name>
    <dbReference type="NCBI Taxonomy" id="47236"/>
    <lineage>
        <taxon>Eukaryota</taxon>
        <taxon>Fungi</taxon>
        <taxon>Dikarya</taxon>
        <taxon>Ascomycota</taxon>
        <taxon>Pezizomycotina</taxon>
        <taxon>Orbiliomycetes</taxon>
        <taxon>Orbiliales</taxon>
        <taxon>Orbiliaceae</taxon>
        <taxon>Arthrobotrys</taxon>
    </lineage>
</organism>
<evidence type="ECO:0000313" key="2">
    <source>
        <dbReference type="EMBL" id="KAK6503739.1"/>
    </source>
</evidence>
<reference evidence="2 3" key="1">
    <citation type="submission" date="2023-08" db="EMBL/GenBank/DDBJ databases">
        <authorList>
            <person name="Palmer J.M."/>
        </authorList>
    </citation>
    <scope>NUCLEOTIDE SEQUENCE [LARGE SCALE GENOMIC DNA]</scope>
    <source>
        <strain evidence="2 3">TWF481</strain>
    </source>
</reference>
<dbReference type="EMBL" id="JAVHJL010000005">
    <property type="protein sequence ID" value="KAK6503739.1"/>
    <property type="molecule type" value="Genomic_DNA"/>
</dbReference>
<evidence type="ECO:0000256" key="1">
    <source>
        <dbReference type="SAM" id="SignalP"/>
    </source>
</evidence>
<proteinExistence type="predicted"/>
<keyword evidence="1" id="KW-0732">Signal</keyword>
<keyword evidence="3" id="KW-1185">Reference proteome</keyword>
<dbReference type="AlphaFoldDB" id="A0AAV9WA25"/>
<evidence type="ECO:0000313" key="3">
    <source>
        <dbReference type="Proteomes" id="UP001370758"/>
    </source>
</evidence>